<evidence type="ECO:0000256" key="1">
    <source>
        <dbReference type="ARBA" id="ARBA00004123"/>
    </source>
</evidence>
<accession>A0A9D3MS38</accession>
<keyword evidence="5" id="KW-0539">Nucleus</keyword>
<reference evidence="7" key="1">
    <citation type="submission" date="2021-01" db="EMBL/GenBank/DDBJ databases">
        <title>A chromosome-scale assembly of European eel, Anguilla anguilla.</title>
        <authorList>
            <person name="Henkel C."/>
            <person name="Jong-Raadsen S.A."/>
            <person name="Dufour S."/>
            <person name="Weltzien F.-A."/>
            <person name="Palstra A.P."/>
            <person name="Pelster B."/>
            <person name="Spaink H.P."/>
            <person name="Van Den Thillart G.E."/>
            <person name="Jansen H."/>
            <person name="Zahm M."/>
            <person name="Klopp C."/>
            <person name="Cedric C."/>
            <person name="Louis A."/>
            <person name="Berthelot C."/>
            <person name="Parey E."/>
            <person name="Roest Crollius H."/>
            <person name="Montfort J."/>
            <person name="Robinson-Rechavi M."/>
            <person name="Bucao C."/>
            <person name="Bouchez O."/>
            <person name="Gislard M."/>
            <person name="Lluch J."/>
            <person name="Milhes M."/>
            <person name="Lampietro C."/>
            <person name="Lopez Roques C."/>
            <person name="Donnadieu C."/>
            <person name="Braasch I."/>
            <person name="Desvignes T."/>
            <person name="Postlethwait J."/>
            <person name="Bobe J."/>
            <person name="Guiguen Y."/>
            <person name="Dirks R."/>
        </authorList>
    </citation>
    <scope>NUCLEOTIDE SEQUENCE</scope>
    <source>
        <strain evidence="7">Tag_6206</strain>
        <tissue evidence="7">Liver</tissue>
    </source>
</reference>
<dbReference type="Pfam" id="PF01661">
    <property type="entry name" value="Macro"/>
    <property type="match status" value="1"/>
</dbReference>
<keyword evidence="8" id="KW-1185">Reference proteome</keyword>
<gene>
    <name evidence="7" type="ORF">ANANG_G00067030</name>
</gene>
<proteinExistence type="predicted"/>
<dbReference type="PANTHER" id="PTHR14453">
    <property type="entry name" value="PARP/ZINC FINGER CCCH TYPE DOMAIN CONTAINING PROTEIN"/>
    <property type="match status" value="1"/>
</dbReference>
<protein>
    <recommendedName>
        <fullName evidence="6">Macro domain-containing protein</fullName>
    </recommendedName>
</protein>
<dbReference type="AlphaFoldDB" id="A0A9D3MS38"/>
<evidence type="ECO:0000256" key="3">
    <source>
        <dbReference type="ARBA" id="ARBA00022679"/>
    </source>
</evidence>
<sequence>MVVKRHGDNQWILKLTSHSDLENILAKKDHVLEGSLMSVQLYDEREAKERLDPHRFILSGFSEDCKCSHLSVFIKSCSRGAEHSWEILNDGQRIAVTFKQDIEVWERIKDKCLSLNLKTARVSFVRAKNTIVVLGQKNDVKKLRGVSGAILKAAGKSVVDDCAKLGTQKEDGVVVTGGGNLKCKHIIQMVGPTTTAGITTSTERVLQLCESKSITSMAIPAIGTGKSNINPEESIKAILKGLQKHLSQTTSTSIKFIFIVAFEQKVFDSFRHHFAERNQQSQQRTEVKIFILI</sequence>
<name>A0A9D3MS38_ANGAN</name>
<dbReference type="EMBL" id="JAFIRN010000003">
    <property type="protein sequence ID" value="KAG5852862.1"/>
    <property type="molecule type" value="Genomic_DNA"/>
</dbReference>
<dbReference type="GO" id="GO:0010629">
    <property type="term" value="P:negative regulation of gene expression"/>
    <property type="evidence" value="ECO:0007669"/>
    <property type="project" value="TreeGrafter"/>
</dbReference>
<dbReference type="Gene3D" id="3.40.220.10">
    <property type="entry name" value="Leucine Aminopeptidase, subunit E, domain 1"/>
    <property type="match status" value="1"/>
</dbReference>
<feature type="domain" description="Macro" evidence="6">
    <location>
        <begin position="102"/>
        <end position="278"/>
    </location>
</feature>
<comment type="caution">
    <text evidence="7">The sequence shown here is derived from an EMBL/GenBank/DDBJ whole genome shotgun (WGS) entry which is preliminary data.</text>
</comment>
<dbReference type="PROSITE" id="PS51154">
    <property type="entry name" value="MACRO"/>
    <property type="match status" value="1"/>
</dbReference>
<dbReference type="PANTHER" id="PTHR14453:SF101">
    <property type="entry name" value="POLY [ADP-RIBOSE] POLYMERASE"/>
    <property type="match status" value="1"/>
</dbReference>
<dbReference type="SUPFAM" id="SSF52949">
    <property type="entry name" value="Macro domain-like"/>
    <property type="match status" value="1"/>
</dbReference>
<evidence type="ECO:0000313" key="8">
    <source>
        <dbReference type="Proteomes" id="UP001044222"/>
    </source>
</evidence>
<dbReference type="GO" id="GO:1990404">
    <property type="term" value="F:NAD+-protein mono-ADP-ribosyltransferase activity"/>
    <property type="evidence" value="ECO:0007669"/>
    <property type="project" value="TreeGrafter"/>
</dbReference>
<keyword evidence="4" id="KW-0520">NAD</keyword>
<evidence type="ECO:0000313" key="7">
    <source>
        <dbReference type="EMBL" id="KAG5852862.1"/>
    </source>
</evidence>
<keyword evidence="2" id="KW-0328">Glycosyltransferase</keyword>
<dbReference type="SMART" id="SM00506">
    <property type="entry name" value="A1pp"/>
    <property type="match status" value="1"/>
</dbReference>
<evidence type="ECO:0000259" key="6">
    <source>
        <dbReference type="PROSITE" id="PS51154"/>
    </source>
</evidence>
<dbReference type="GO" id="GO:0003950">
    <property type="term" value="F:NAD+ poly-ADP-ribosyltransferase activity"/>
    <property type="evidence" value="ECO:0007669"/>
    <property type="project" value="TreeGrafter"/>
</dbReference>
<dbReference type="InterPro" id="IPR052056">
    <property type="entry name" value="Mono-ARTD/PARP"/>
</dbReference>
<keyword evidence="3" id="KW-0808">Transferase</keyword>
<dbReference type="InterPro" id="IPR043472">
    <property type="entry name" value="Macro_dom-like"/>
</dbReference>
<evidence type="ECO:0000256" key="5">
    <source>
        <dbReference type="ARBA" id="ARBA00023242"/>
    </source>
</evidence>
<organism evidence="7 8">
    <name type="scientific">Anguilla anguilla</name>
    <name type="common">European freshwater eel</name>
    <name type="synonym">Muraena anguilla</name>
    <dbReference type="NCBI Taxonomy" id="7936"/>
    <lineage>
        <taxon>Eukaryota</taxon>
        <taxon>Metazoa</taxon>
        <taxon>Chordata</taxon>
        <taxon>Craniata</taxon>
        <taxon>Vertebrata</taxon>
        <taxon>Euteleostomi</taxon>
        <taxon>Actinopterygii</taxon>
        <taxon>Neopterygii</taxon>
        <taxon>Teleostei</taxon>
        <taxon>Anguilliformes</taxon>
        <taxon>Anguillidae</taxon>
        <taxon>Anguilla</taxon>
    </lineage>
</organism>
<dbReference type="Proteomes" id="UP001044222">
    <property type="component" value="Unassembled WGS sequence"/>
</dbReference>
<dbReference type="InterPro" id="IPR002589">
    <property type="entry name" value="Macro_dom"/>
</dbReference>
<evidence type="ECO:0000256" key="4">
    <source>
        <dbReference type="ARBA" id="ARBA00023027"/>
    </source>
</evidence>
<dbReference type="GO" id="GO:0003714">
    <property type="term" value="F:transcription corepressor activity"/>
    <property type="evidence" value="ECO:0007669"/>
    <property type="project" value="TreeGrafter"/>
</dbReference>
<dbReference type="GO" id="GO:0070212">
    <property type="term" value="P:protein poly-ADP-ribosylation"/>
    <property type="evidence" value="ECO:0007669"/>
    <property type="project" value="TreeGrafter"/>
</dbReference>
<dbReference type="GO" id="GO:0005634">
    <property type="term" value="C:nucleus"/>
    <property type="evidence" value="ECO:0007669"/>
    <property type="project" value="UniProtKB-SubCell"/>
</dbReference>
<evidence type="ECO:0000256" key="2">
    <source>
        <dbReference type="ARBA" id="ARBA00022676"/>
    </source>
</evidence>
<dbReference type="GO" id="GO:0005737">
    <property type="term" value="C:cytoplasm"/>
    <property type="evidence" value="ECO:0007669"/>
    <property type="project" value="TreeGrafter"/>
</dbReference>
<comment type="subcellular location">
    <subcellularLocation>
        <location evidence="1">Nucleus</location>
    </subcellularLocation>
</comment>